<dbReference type="Pfam" id="PF11894">
    <property type="entry name" value="Nup192"/>
    <property type="match status" value="2"/>
</dbReference>
<proteinExistence type="inferred from homology"/>
<dbReference type="InterPro" id="IPR021827">
    <property type="entry name" value="Nup186/Nup192/Nup205"/>
</dbReference>
<dbReference type="Proteomes" id="UP000267096">
    <property type="component" value="Unassembled WGS sequence"/>
</dbReference>
<dbReference type="PANTHER" id="PTHR31344:SF0">
    <property type="entry name" value="NUCLEAR PORE COMPLEX PROTEIN NUP205"/>
    <property type="match status" value="1"/>
</dbReference>
<evidence type="ECO:0000256" key="3">
    <source>
        <dbReference type="ARBA" id="ARBA00022448"/>
    </source>
</evidence>
<evidence type="ECO:0000256" key="1">
    <source>
        <dbReference type="ARBA" id="ARBA00004123"/>
    </source>
</evidence>
<evidence type="ECO:0000313" key="7">
    <source>
        <dbReference type="WBParaSite" id="ASIM_0001068801-mRNA-1"/>
    </source>
</evidence>
<dbReference type="GO" id="GO:0006999">
    <property type="term" value="P:nuclear pore organization"/>
    <property type="evidence" value="ECO:0007669"/>
    <property type="project" value="TreeGrafter"/>
</dbReference>
<name>A0A158PMZ6_ANISI</name>
<dbReference type="EMBL" id="UYRR01030990">
    <property type="protein sequence ID" value="VDK42605.1"/>
    <property type="molecule type" value="Genomic_DNA"/>
</dbReference>
<keyword evidence="3" id="KW-0813">Transport</keyword>
<dbReference type="WBParaSite" id="ASIM_0001068801-mRNA-1">
    <property type="protein sequence ID" value="ASIM_0001068801-mRNA-1"/>
    <property type="gene ID" value="ASIM_0001068801"/>
</dbReference>
<organism evidence="7">
    <name type="scientific">Anisakis simplex</name>
    <name type="common">Herring worm</name>
    <dbReference type="NCBI Taxonomy" id="6269"/>
    <lineage>
        <taxon>Eukaryota</taxon>
        <taxon>Metazoa</taxon>
        <taxon>Ecdysozoa</taxon>
        <taxon>Nematoda</taxon>
        <taxon>Chromadorea</taxon>
        <taxon>Rhabditida</taxon>
        <taxon>Spirurina</taxon>
        <taxon>Ascaridomorpha</taxon>
        <taxon>Ascaridoidea</taxon>
        <taxon>Anisakidae</taxon>
        <taxon>Anisakis</taxon>
        <taxon>Anisakis simplex complex</taxon>
    </lineage>
</organism>
<evidence type="ECO:0000313" key="5">
    <source>
        <dbReference type="EMBL" id="VDK42605.1"/>
    </source>
</evidence>
<keyword evidence="6" id="KW-1185">Reference proteome</keyword>
<reference evidence="7" key="1">
    <citation type="submission" date="2016-04" db="UniProtKB">
        <authorList>
            <consortium name="WormBaseParasite"/>
        </authorList>
    </citation>
    <scope>IDENTIFICATION</scope>
</reference>
<keyword evidence="4" id="KW-0539">Nucleus</keyword>
<accession>A0A158PMZ6</accession>
<dbReference type="GO" id="GO:0017056">
    <property type="term" value="F:structural constituent of nuclear pore"/>
    <property type="evidence" value="ECO:0007669"/>
    <property type="project" value="TreeGrafter"/>
</dbReference>
<evidence type="ECO:0000313" key="6">
    <source>
        <dbReference type="Proteomes" id="UP000267096"/>
    </source>
</evidence>
<dbReference type="GO" id="GO:0044611">
    <property type="term" value="C:nuclear pore inner ring"/>
    <property type="evidence" value="ECO:0007669"/>
    <property type="project" value="TreeGrafter"/>
</dbReference>
<comment type="similarity">
    <text evidence="2">Belongs to the NUP186/NUP192/NUP205 family.</text>
</comment>
<sequence length="1643" mass="183578">MFVRARSIFEELSKYVMCGGKVDDSQSKQLLDLLSNNSSLLTNILKNAGKSAAHRAELEPNKIVNLPSGQSVQVDADVRNEALIISDIFNCDELDALELISTGESHSHKLGNWARGLCAVVYYYDTHRVLSAVTKVLIEMKYSNGVHITPAMSTFLTQFCTNPALAKRLIEVAQMSVAYEMQMLHRPNVNGLGSLKHQELLRQLIEETISNCRSSLYLLCSSWSNGSVPPFLVDLLNPLRELRPTSSFTDAHLCAWTALLMLIPPQNTRNATSSVVILSALQKEFKGAWSDLCLLSSLQLACVVSCAWVNANCSLSQGDEYRLPDEDELSKQLKKALNAMALPFLRCSIIKAPGFRDDPTTFRVLDTIVKLLIVHFSDKLVMLRRACEDELAGMEVTLTRGILPDSPLHFEKFLRLIADLYDNDSPFTATAASQFLSIENPALSKFLRGCKEIISPVLQITCLDMLKNLCRGREMASFIFRIMCTSHRGTSDMMSFNHFCWAIRGYLETFKRQKLSSEGGAFKKKFEMDQQLVQEEVAGLIAWTQLAAAVALHDPYASRQFASDSMLLVNGMIGMLATSIPLVVKGAFYRFLAVLARDGMVAEKIWVLLKNYSVLSVASDGKLLGIQQELEERECSLRKYDSTLGFLHLLRALMLHPVKTFDDGHVLPYIRFVTKSIISQFLYRSYENEEQMWELCMVSCDALCNLLKYYVVTDASLLNAHPQIAAVLVRGSIQFENYVAHRYEPLEACCLSVLRLLYTCASQHAILSEAIRSSKSNVIIASLDSLLLDRLSADSEGTYMAAIASFIMQSEHLPLHSFWAAKILRELSASRPTLQTEITYCLMPLGNCFIEECAKITSPGMKSLNVSTLDAPVLYDIETLPVSRIHGEIARILIEICTTSIEMDPNNANLGYFLCGFNMTNLLGTRLENPGINGTTRTCLHSVVDALQMLISTERPYNLSYSALFEPMLRFLLRLVSANESYGELVLRFLRSNNDLMFSLLACDAVSSCDLSTNDEEESIVMNNTKRMIQGYVLHLNAIELHSLLKIRHYSQPARLYSLLLSRSNVDGTAQQEITSDASNGHTRSDQVQRRLTSSPVDSETVVPLVQPQSLSSIEPVVSNYLLNSRTSSSSAQLTASSTSITDFTECDPTDIAQPSCPPINVDKSVTSTGYFIQIASLCDRVTASDVLQCDIERMHWLLQREALSVIGEMQQEGIDTIAQEVHEILRYCVAYNLLRGASASSLQLLSGWLSIVNVMAAFVPVPFIAMGILTNAACYLYEKSSRDKRSLRHSVAQMLVEMIRCVIRPGSLPYQNRRNIYLCILRLLTSVAKSSSSKEDTSGHGQENSFDMLEIDEPRADPIRAVVNLYAYELVKLVKDDLCCSSFDLKVMSLLCVARLLREDLLGSQTLAHLFLRNGLLRCVLESITKTCVSGTQKTTEIRFLEHLKAVLILFIPLAICESGWKGLFEEHGLEILAALPHWKTPPKQIFIDGKGNDPIAELFLEVVQLKIELCLAVCANSRWRCICDKVSRSLTGFYGALSKSDFKFIVYFQALCLVSCSTELLSHLMRSDPYCSLIQTCAMFISRVYEAEEQSRDFIRRSTCLDAIRSVPLDKTLVDQQSSCKTVQPSFNTPRRLFNTEPDCA</sequence>
<comment type="subcellular location">
    <subcellularLocation>
        <location evidence="1">Nucleus</location>
    </subcellularLocation>
</comment>
<reference evidence="5 6" key="2">
    <citation type="submission" date="2018-11" db="EMBL/GenBank/DDBJ databases">
        <authorList>
            <consortium name="Pathogen Informatics"/>
        </authorList>
    </citation>
    <scope>NUCLEOTIDE SEQUENCE [LARGE SCALE GENOMIC DNA]</scope>
</reference>
<evidence type="ECO:0000256" key="4">
    <source>
        <dbReference type="ARBA" id="ARBA00023242"/>
    </source>
</evidence>
<gene>
    <name evidence="5" type="ORF">ASIM_LOCUS10246</name>
</gene>
<dbReference type="OrthoDB" id="2019644at2759"/>
<protein>
    <submittedName>
        <fullName evidence="7">Nuclear pore complex protein Nup205 (inferred by orthology to a human protein)</fullName>
    </submittedName>
</protein>
<evidence type="ECO:0000256" key="2">
    <source>
        <dbReference type="ARBA" id="ARBA00005892"/>
    </source>
</evidence>
<dbReference type="PANTHER" id="PTHR31344">
    <property type="entry name" value="NUCLEAR PORE COMPLEX PROTEIN NUP205"/>
    <property type="match status" value="1"/>
</dbReference>